<reference evidence="1 2" key="2">
    <citation type="submission" date="2017-10" db="EMBL/GenBank/DDBJ databases">
        <title>Genome analyses suggest a sexual origin of heterokaryosis in a supposedly ancient asexual fungus.</title>
        <authorList>
            <person name="Corradi N."/>
            <person name="Sedzielewska K."/>
            <person name="Noel J."/>
            <person name="Charron P."/>
            <person name="Farinelli L."/>
            <person name="Marton T."/>
            <person name="Kruger M."/>
            <person name="Pelin A."/>
            <person name="Brachmann A."/>
            <person name="Corradi N."/>
        </authorList>
    </citation>
    <scope>NUCLEOTIDE SEQUENCE [LARGE SCALE GENOMIC DNA]</scope>
    <source>
        <strain evidence="1 2">A1</strain>
    </source>
</reference>
<evidence type="ECO:0000313" key="1">
    <source>
        <dbReference type="EMBL" id="PKC70705.1"/>
    </source>
</evidence>
<dbReference type="AlphaFoldDB" id="A0A2N0S585"/>
<sequence>MNRFENGQLDIFFSLNKSLSSLVNPFIVILHIVHEEIKNLLFNTYSSKEMNF</sequence>
<organism evidence="1 2">
    <name type="scientific">Rhizophagus irregularis</name>
    <dbReference type="NCBI Taxonomy" id="588596"/>
    <lineage>
        <taxon>Eukaryota</taxon>
        <taxon>Fungi</taxon>
        <taxon>Fungi incertae sedis</taxon>
        <taxon>Mucoromycota</taxon>
        <taxon>Glomeromycotina</taxon>
        <taxon>Glomeromycetes</taxon>
        <taxon>Glomerales</taxon>
        <taxon>Glomeraceae</taxon>
        <taxon>Rhizophagus</taxon>
    </lineage>
</organism>
<protein>
    <submittedName>
        <fullName evidence="1">Uncharacterized protein</fullName>
    </submittedName>
</protein>
<gene>
    <name evidence="1" type="ORF">RhiirA1_94350</name>
</gene>
<comment type="caution">
    <text evidence="1">The sequence shown here is derived from an EMBL/GenBank/DDBJ whole genome shotgun (WGS) entry which is preliminary data.</text>
</comment>
<dbReference type="VEuPathDB" id="FungiDB:RhiirA1_94350"/>
<dbReference type="Proteomes" id="UP000232688">
    <property type="component" value="Unassembled WGS sequence"/>
</dbReference>
<accession>A0A2N0S585</accession>
<reference evidence="1 2" key="1">
    <citation type="submission" date="2017-10" db="EMBL/GenBank/DDBJ databases">
        <title>Extensive intraspecific genome diversity in a model arbuscular mycorrhizal fungus.</title>
        <authorList>
            <person name="Chen E.C.H."/>
            <person name="Morin E."/>
            <person name="Baudet D."/>
            <person name="Noel J."/>
            <person name="Ndikumana S."/>
            <person name="Charron P."/>
            <person name="St-Onge C."/>
            <person name="Giorgi J."/>
            <person name="Grigoriev I.V."/>
            <person name="Roux C."/>
            <person name="Martin F.M."/>
            <person name="Corradi N."/>
        </authorList>
    </citation>
    <scope>NUCLEOTIDE SEQUENCE [LARGE SCALE GENOMIC DNA]</scope>
    <source>
        <strain evidence="1 2">A1</strain>
    </source>
</reference>
<name>A0A2N0S585_9GLOM</name>
<dbReference type="EMBL" id="LLXH01000206">
    <property type="protein sequence ID" value="PKC70705.1"/>
    <property type="molecule type" value="Genomic_DNA"/>
</dbReference>
<evidence type="ECO:0000313" key="2">
    <source>
        <dbReference type="Proteomes" id="UP000232688"/>
    </source>
</evidence>
<proteinExistence type="predicted"/>